<name>A0AAD6EXT2_9POAL</name>
<protein>
    <recommendedName>
        <fullName evidence="1">Reverse transcriptase domain-containing protein</fullName>
    </recommendedName>
</protein>
<gene>
    <name evidence="2" type="ORF">LUZ61_008881</name>
</gene>
<evidence type="ECO:0000313" key="3">
    <source>
        <dbReference type="Proteomes" id="UP001210211"/>
    </source>
</evidence>
<keyword evidence="3" id="KW-1185">Reference proteome</keyword>
<dbReference type="EMBL" id="JAMRDG010000001">
    <property type="protein sequence ID" value="KAJ3705176.1"/>
    <property type="molecule type" value="Genomic_DNA"/>
</dbReference>
<dbReference type="PANTHER" id="PTHR33116">
    <property type="entry name" value="REVERSE TRANSCRIPTASE ZINC-BINDING DOMAIN-CONTAINING PROTEIN-RELATED-RELATED"/>
    <property type="match status" value="1"/>
</dbReference>
<dbReference type="InterPro" id="IPR026960">
    <property type="entry name" value="RVT-Znf"/>
</dbReference>
<accession>A0AAD6EXT2</accession>
<dbReference type="PROSITE" id="PS50878">
    <property type="entry name" value="RT_POL"/>
    <property type="match status" value="1"/>
</dbReference>
<dbReference type="Proteomes" id="UP001210211">
    <property type="component" value="Unassembled WGS sequence"/>
</dbReference>
<proteinExistence type="predicted"/>
<dbReference type="AlphaFoldDB" id="A0AAD6EXT2"/>
<organism evidence="2 3">
    <name type="scientific">Rhynchospora tenuis</name>
    <dbReference type="NCBI Taxonomy" id="198213"/>
    <lineage>
        <taxon>Eukaryota</taxon>
        <taxon>Viridiplantae</taxon>
        <taxon>Streptophyta</taxon>
        <taxon>Embryophyta</taxon>
        <taxon>Tracheophyta</taxon>
        <taxon>Spermatophyta</taxon>
        <taxon>Magnoliopsida</taxon>
        <taxon>Liliopsida</taxon>
        <taxon>Poales</taxon>
        <taxon>Cyperaceae</taxon>
        <taxon>Cyperoideae</taxon>
        <taxon>Rhynchosporeae</taxon>
        <taxon>Rhynchospora</taxon>
    </lineage>
</organism>
<sequence>MNANQLLTGPVIIAPRAIQFADDTIILMEAHPRNVGIISTILSHFSQLSGLAINDQKSALVPIAIPTTRIEVLRNLLGCPVKEFPITYLGLPLSVNKPKRVHFLPLVQAMHEKLQGWKAKFLSLGGRLILIKAVLAALPLHFMQVFKLPQWLLDRMDKICRSFLWKGLDTCLGGHCLVNWDTCCLPKRCGGLGILHLKTQNEALLAKWLWKLLAEKPSVWAATVHELYGSSNLASLANSDRISYGLKDVLLVSPLVLASVNIDQVDQSCRWKWTTDGLFTSRSAYMLMRDPGMRSSYHSLLWKTHAPLKVKIFYWLAMSNRLNTRENMYSKG</sequence>
<evidence type="ECO:0000313" key="2">
    <source>
        <dbReference type="EMBL" id="KAJ3705176.1"/>
    </source>
</evidence>
<reference evidence="2 3" key="1">
    <citation type="journal article" date="2022" name="Cell">
        <title>Repeat-based holocentromeres influence genome architecture and karyotype evolution.</title>
        <authorList>
            <person name="Hofstatter P.G."/>
            <person name="Thangavel G."/>
            <person name="Lux T."/>
            <person name="Neumann P."/>
            <person name="Vondrak T."/>
            <person name="Novak P."/>
            <person name="Zhang M."/>
            <person name="Costa L."/>
            <person name="Castellani M."/>
            <person name="Scott A."/>
            <person name="Toegelov H."/>
            <person name="Fuchs J."/>
            <person name="Mata-Sucre Y."/>
            <person name="Dias Y."/>
            <person name="Vanzela A.L.L."/>
            <person name="Huettel B."/>
            <person name="Almeida C.C.S."/>
            <person name="Simkova H."/>
            <person name="Souza G."/>
            <person name="Pedrosa-Harand A."/>
            <person name="Macas J."/>
            <person name="Mayer K.F.X."/>
            <person name="Houben A."/>
            <person name="Marques A."/>
        </authorList>
    </citation>
    <scope>NUCLEOTIDE SEQUENCE [LARGE SCALE GENOMIC DNA]</scope>
    <source>
        <strain evidence="2">RhyTen1mFocal</strain>
    </source>
</reference>
<dbReference type="InterPro" id="IPR000477">
    <property type="entry name" value="RT_dom"/>
</dbReference>
<evidence type="ECO:0000259" key="1">
    <source>
        <dbReference type="PROSITE" id="PS50878"/>
    </source>
</evidence>
<dbReference type="PANTHER" id="PTHR33116:SF78">
    <property type="entry name" value="OS12G0587133 PROTEIN"/>
    <property type="match status" value="1"/>
</dbReference>
<comment type="caution">
    <text evidence="2">The sequence shown here is derived from an EMBL/GenBank/DDBJ whole genome shotgun (WGS) entry which is preliminary data.</text>
</comment>
<feature type="domain" description="Reverse transcriptase" evidence="1">
    <location>
        <begin position="1"/>
        <end position="93"/>
    </location>
</feature>
<dbReference type="Pfam" id="PF13966">
    <property type="entry name" value="zf-RVT"/>
    <property type="match status" value="1"/>
</dbReference>